<dbReference type="STRING" id="431595.K3X1G9"/>
<dbReference type="GO" id="GO:0003723">
    <property type="term" value="F:RNA binding"/>
    <property type="evidence" value="ECO:0007669"/>
    <property type="project" value="UniProtKB-UniRule"/>
</dbReference>
<dbReference type="HOGENOM" id="CLU_010743_0_0_1"/>
<proteinExistence type="predicted"/>
<dbReference type="PANTHER" id="PTHR23140">
    <property type="entry name" value="RNA PROCESSING PROTEIN LD23810P"/>
    <property type="match status" value="1"/>
</dbReference>
<dbReference type="InterPro" id="IPR012677">
    <property type="entry name" value="Nucleotide-bd_a/b_plait_sf"/>
</dbReference>
<reference evidence="8" key="2">
    <citation type="submission" date="2010-04" db="EMBL/GenBank/DDBJ databases">
        <authorList>
            <person name="Buell R."/>
            <person name="Hamilton J."/>
            <person name="Hostetler J."/>
        </authorList>
    </citation>
    <scope>NUCLEOTIDE SEQUENCE [LARGE SCALE GENOMIC DNA]</scope>
    <source>
        <strain evidence="8">DAOM:BR144</strain>
    </source>
</reference>
<dbReference type="InParanoid" id="K3X1G9"/>
<dbReference type="EMBL" id="GL376606">
    <property type="status" value="NOT_ANNOTATED_CDS"/>
    <property type="molecule type" value="Genomic_DNA"/>
</dbReference>
<evidence type="ECO:0000259" key="6">
    <source>
        <dbReference type="PROSITE" id="PS51391"/>
    </source>
</evidence>
<evidence type="ECO:0000256" key="3">
    <source>
        <dbReference type="SAM" id="MobiDB-lite"/>
    </source>
</evidence>
<dbReference type="AlphaFoldDB" id="K3X1G9"/>
<dbReference type="Proteomes" id="UP000019132">
    <property type="component" value="Unassembled WGS sequence"/>
</dbReference>
<evidence type="ECO:0000256" key="1">
    <source>
        <dbReference type="ARBA" id="ARBA00022884"/>
    </source>
</evidence>
<keyword evidence="8" id="KW-1185">Reference proteome</keyword>
<organism evidence="7 8">
    <name type="scientific">Globisporangium ultimum (strain ATCC 200006 / CBS 805.95 / DAOM BR144)</name>
    <name type="common">Pythium ultimum</name>
    <dbReference type="NCBI Taxonomy" id="431595"/>
    <lineage>
        <taxon>Eukaryota</taxon>
        <taxon>Sar</taxon>
        <taxon>Stramenopiles</taxon>
        <taxon>Oomycota</taxon>
        <taxon>Peronosporomycetes</taxon>
        <taxon>Pythiales</taxon>
        <taxon>Pythiaceae</taxon>
        <taxon>Globisporangium</taxon>
    </lineage>
</organism>
<dbReference type="SMART" id="SM00582">
    <property type="entry name" value="RPR"/>
    <property type="match status" value="1"/>
</dbReference>
<feature type="compositionally biased region" description="Low complexity" evidence="3">
    <location>
        <begin position="1"/>
        <end position="27"/>
    </location>
</feature>
<feature type="compositionally biased region" description="Basic and acidic residues" evidence="3">
    <location>
        <begin position="409"/>
        <end position="421"/>
    </location>
</feature>
<dbReference type="PANTHER" id="PTHR23140:SF0">
    <property type="entry name" value="U2 SNRNP-ASSOCIATED SURP MOTIF-CONTAINING PROTEIN"/>
    <property type="match status" value="1"/>
</dbReference>
<dbReference type="SMART" id="SM00360">
    <property type="entry name" value="RRM"/>
    <property type="match status" value="1"/>
</dbReference>
<sequence>MERPTSAKNKAAAAEASSSNSGSGAAALPWGMEKTQMQPGSLTALTDDKLARFVIGQQKKTKFEKDREDREAKKRQADEEAAKIYAQFVASFEDEDATLGKAFVRGETVVKGGNAPPSQHARGEVYRLKPKIDTSPATSAVATAGGPPIGNHSGKKRSEMDRMLEEMKQMDADRQQRRELHHAVHSGGSSGPIPKKRREIDQFLEELKEREPVAPIRDTVGSFDNGDPETTNLYVGNLAPTITEEALEAQFGRFGEIYSVKIMWPRTEEERARKRNCGFLDGQPIVVGWGKAVKIDFSARKAAKVAVAAPVVISPPAVDLTTASASGKPMKIEIELPSSADVRARVDRLARYVAKDGLEFENAIRAREIHNKQEYGFLFESQSALAKYYRWRVYAFAMGDDDMRYREDPFQMTSRERSRSIERRRRERERERPLKDEKLLTGQQIARARDIQRGRERNRLPDADYDELKELLKDLTLERESVKKVMGFSLDHSEAAVDIVHVMLESFQNTQASAVTLVGYLYVASDILHNSSAAVKNASLFRTTFQECLPEIVDHLRLAHKAIVGRMSANAMKERVLNVLTAWESWSLFPPMFLVGLNATFLRKVEESEYQPLQPVEIPPDGEVDEERLRKACRQAGILSKGDAKQLMTRLQWLKEFTAPKTSQQPPSQLAKTPVASESTGSNTAKPPLGDTKGNDDADIDGEPIDGDEDFDGQSLDDNADEDVDGEPLEEEDLDGEPLDEEQAEADLDGAPMDEEDLDGEPM</sequence>
<feature type="compositionally biased region" description="Polar residues" evidence="3">
    <location>
        <begin position="660"/>
        <end position="685"/>
    </location>
</feature>
<dbReference type="VEuPathDB" id="FungiDB:PYU1_G011044"/>
<evidence type="ECO:0000259" key="4">
    <source>
        <dbReference type="PROSITE" id="PS50102"/>
    </source>
</evidence>
<dbReference type="PROSITE" id="PS50128">
    <property type="entry name" value="SURP"/>
    <property type="match status" value="1"/>
</dbReference>
<dbReference type="InterPro" id="IPR000061">
    <property type="entry name" value="Surp"/>
</dbReference>
<dbReference type="Pfam" id="PF00076">
    <property type="entry name" value="RRM_1"/>
    <property type="match status" value="1"/>
</dbReference>
<dbReference type="InterPro" id="IPR000504">
    <property type="entry name" value="RRM_dom"/>
</dbReference>
<feature type="region of interest" description="Disordered" evidence="3">
    <location>
        <begin position="136"/>
        <end position="157"/>
    </location>
</feature>
<feature type="domain" description="SURP motif" evidence="5">
    <location>
        <begin position="345"/>
        <end position="389"/>
    </location>
</feature>
<dbReference type="PROSITE" id="PS51391">
    <property type="entry name" value="CID"/>
    <property type="match status" value="1"/>
</dbReference>
<dbReference type="InterPro" id="IPR035979">
    <property type="entry name" value="RBD_domain_sf"/>
</dbReference>
<evidence type="ECO:0000259" key="5">
    <source>
        <dbReference type="PROSITE" id="PS50128"/>
    </source>
</evidence>
<feature type="compositionally biased region" description="Acidic residues" evidence="3">
    <location>
        <begin position="718"/>
        <end position="763"/>
    </location>
</feature>
<dbReference type="SUPFAM" id="SSF109905">
    <property type="entry name" value="Surp module (SWAP domain)"/>
    <property type="match status" value="1"/>
</dbReference>
<evidence type="ECO:0000313" key="7">
    <source>
        <dbReference type="EnsemblProtists" id="PYU1_T011068"/>
    </source>
</evidence>
<keyword evidence="1 2" id="KW-0694">RNA-binding</keyword>
<dbReference type="GO" id="GO:0006396">
    <property type="term" value="P:RNA processing"/>
    <property type="evidence" value="ECO:0007669"/>
    <property type="project" value="InterPro"/>
</dbReference>
<dbReference type="GO" id="GO:0005634">
    <property type="term" value="C:nucleus"/>
    <property type="evidence" value="ECO:0007669"/>
    <property type="project" value="TreeGrafter"/>
</dbReference>
<feature type="region of interest" description="Disordered" evidence="3">
    <location>
        <begin position="175"/>
        <end position="195"/>
    </location>
</feature>
<dbReference type="Gene3D" id="1.25.40.90">
    <property type="match status" value="1"/>
</dbReference>
<accession>K3X1G9</accession>
<dbReference type="SUPFAM" id="SSF54928">
    <property type="entry name" value="RNA-binding domain, RBD"/>
    <property type="match status" value="1"/>
</dbReference>
<dbReference type="InterPro" id="IPR008942">
    <property type="entry name" value="ENTH_VHS"/>
</dbReference>
<dbReference type="PROSITE" id="PS50102">
    <property type="entry name" value="RRM"/>
    <property type="match status" value="1"/>
</dbReference>
<dbReference type="EnsemblProtists" id="PYU1_T011068">
    <property type="protein sequence ID" value="PYU1_T011068"/>
    <property type="gene ID" value="PYU1_G011044"/>
</dbReference>
<feature type="domain" description="RRM" evidence="4">
    <location>
        <begin position="231"/>
        <end position="300"/>
    </location>
</feature>
<name>K3X1G9_GLOUD</name>
<dbReference type="Pfam" id="PF01805">
    <property type="entry name" value="Surp"/>
    <property type="match status" value="1"/>
</dbReference>
<dbReference type="Gene3D" id="3.30.70.330">
    <property type="match status" value="1"/>
</dbReference>
<feature type="region of interest" description="Disordered" evidence="3">
    <location>
        <begin position="56"/>
        <end position="80"/>
    </location>
</feature>
<dbReference type="OMA" id="FKSRVCN"/>
<feature type="region of interest" description="Disordered" evidence="3">
    <location>
        <begin position="409"/>
        <end position="434"/>
    </location>
</feature>
<dbReference type="Pfam" id="PF04818">
    <property type="entry name" value="CID"/>
    <property type="match status" value="1"/>
</dbReference>
<dbReference type="InterPro" id="IPR006569">
    <property type="entry name" value="CID_dom"/>
</dbReference>
<feature type="region of interest" description="Disordered" evidence="3">
    <location>
        <begin position="658"/>
        <end position="763"/>
    </location>
</feature>
<reference evidence="7" key="3">
    <citation type="submission" date="2015-02" db="UniProtKB">
        <authorList>
            <consortium name="EnsemblProtists"/>
        </authorList>
    </citation>
    <scope>IDENTIFICATION</scope>
    <source>
        <strain evidence="7">DAOM BR144</strain>
    </source>
</reference>
<feature type="domain" description="CID" evidence="6">
    <location>
        <begin position="460"/>
        <end position="605"/>
    </location>
</feature>
<dbReference type="InterPro" id="IPR051485">
    <property type="entry name" value="SR-CTD_assoc_factor"/>
</dbReference>
<dbReference type="SMART" id="SM00648">
    <property type="entry name" value="SWAP"/>
    <property type="match status" value="1"/>
</dbReference>
<evidence type="ECO:0000256" key="2">
    <source>
        <dbReference type="PROSITE-ProRule" id="PRU00176"/>
    </source>
</evidence>
<dbReference type="FunCoup" id="K3X1G9">
    <property type="interactions" value="454"/>
</dbReference>
<feature type="compositionally biased region" description="Acidic residues" evidence="3">
    <location>
        <begin position="697"/>
        <end position="712"/>
    </location>
</feature>
<dbReference type="InterPro" id="IPR035967">
    <property type="entry name" value="SWAP/Surp_sf"/>
</dbReference>
<dbReference type="Gene3D" id="1.10.10.790">
    <property type="entry name" value="Surp module"/>
    <property type="match status" value="1"/>
</dbReference>
<protein>
    <submittedName>
        <fullName evidence="7">Uncharacterized protein</fullName>
    </submittedName>
</protein>
<feature type="compositionally biased region" description="Basic and acidic residues" evidence="3">
    <location>
        <begin position="61"/>
        <end position="80"/>
    </location>
</feature>
<reference evidence="8" key="1">
    <citation type="journal article" date="2010" name="Genome Biol.">
        <title>Genome sequence of the necrotrophic plant pathogen Pythium ultimum reveals original pathogenicity mechanisms and effector repertoire.</title>
        <authorList>
            <person name="Levesque C.A."/>
            <person name="Brouwer H."/>
            <person name="Cano L."/>
            <person name="Hamilton J.P."/>
            <person name="Holt C."/>
            <person name="Huitema E."/>
            <person name="Raffaele S."/>
            <person name="Robideau G.P."/>
            <person name="Thines M."/>
            <person name="Win J."/>
            <person name="Zerillo M.M."/>
            <person name="Beakes G.W."/>
            <person name="Boore J.L."/>
            <person name="Busam D."/>
            <person name="Dumas B."/>
            <person name="Ferriera S."/>
            <person name="Fuerstenberg S.I."/>
            <person name="Gachon C.M."/>
            <person name="Gaulin E."/>
            <person name="Govers F."/>
            <person name="Grenville-Briggs L."/>
            <person name="Horner N."/>
            <person name="Hostetler J."/>
            <person name="Jiang R.H."/>
            <person name="Johnson J."/>
            <person name="Krajaejun T."/>
            <person name="Lin H."/>
            <person name="Meijer H.J."/>
            <person name="Moore B."/>
            <person name="Morris P."/>
            <person name="Phuntmart V."/>
            <person name="Puiu D."/>
            <person name="Shetty J."/>
            <person name="Stajich J.E."/>
            <person name="Tripathy S."/>
            <person name="Wawra S."/>
            <person name="van West P."/>
            <person name="Whitty B.R."/>
            <person name="Coutinho P.M."/>
            <person name="Henrissat B."/>
            <person name="Martin F."/>
            <person name="Thomas P.D."/>
            <person name="Tyler B.M."/>
            <person name="De Vries R.P."/>
            <person name="Kamoun S."/>
            <person name="Yandell M."/>
            <person name="Tisserat N."/>
            <person name="Buell C.R."/>
        </authorList>
    </citation>
    <scope>NUCLEOTIDE SEQUENCE</scope>
    <source>
        <strain evidence="8">DAOM:BR144</strain>
    </source>
</reference>
<evidence type="ECO:0000313" key="8">
    <source>
        <dbReference type="Proteomes" id="UP000019132"/>
    </source>
</evidence>
<feature type="region of interest" description="Disordered" evidence="3">
    <location>
        <begin position="1"/>
        <end position="41"/>
    </location>
</feature>
<dbReference type="eggNOG" id="KOG0151">
    <property type="taxonomic scope" value="Eukaryota"/>
</dbReference>